<dbReference type="AlphaFoldDB" id="A0A1Q9D8F2"/>
<accession>A0A1Q9D8F2</accession>
<feature type="region of interest" description="Disordered" evidence="9">
    <location>
        <begin position="1"/>
        <end position="94"/>
    </location>
</feature>
<dbReference type="SUPFAM" id="SSF47923">
    <property type="entry name" value="Ypt/Rab-GAP domain of gyp1p"/>
    <property type="match status" value="2"/>
</dbReference>
<comment type="catalytic activity">
    <reaction evidence="7">
        <text>L-threonyl-[protein] + ATP = O-phospho-L-threonyl-[protein] + ADP + H(+)</text>
        <dbReference type="Rhea" id="RHEA:46608"/>
        <dbReference type="Rhea" id="RHEA-COMP:11060"/>
        <dbReference type="Rhea" id="RHEA-COMP:11605"/>
        <dbReference type="ChEBI" id="CHEBI:15378"/>
        <dbReference type="ChEBI" id="CHEBI:30013"/>
        <dbReference type="ChEBI" id="CHEBI:30616"/>
        <dbReference type="ChEBI" id="CHEBI:61977"/>
        <dbReference type="ChEBI" id="CHEBI:456216"/>
        <dbReference type="EC" id="2.7.11.1"/>
    </reaction>
</comment>
<sequence>MKPSHGGSSRGSQGDNDRSVTWPQMPPIEVLVPQPRESRARLRSTTPPAGRPTTPDSARKARVDKDQKKELQRNGAMTIPFHDGPKSSAPQPPKAFLDRMEKHKELQEKKAERIKDMQTKTAPAAPERREIAKAGRGLMQARFCGIQSPATRSFCEMDRCNCDQSATRSVGSSRGYEALEIIGRGSFGCAILARDPRGRRKVLKVIDLECASERRKREAPKEAEIMEKLKHPYIVRIHETFAEDTALIIVMEYAGSGDLRQQVKDARRRECSFREPKILRGLLVWRPQWMGVTISHPLEAMPPSLRHPPPRPARPIDSEDLSEEEGLERSAMFQGDEFDKLGFAASPEGDAVADSAKSYAEWFQAKAVRRLRRLESRREKLPASGDWSSLPKNTLKALLRKGVPHEHRPELWWSILGCEAERLRSPVSFQQYLEEPVDSATAETIERDLPRTFPNHQKFRCAAGRAELRNVLRAFSRRCPAVRYCQGMNFIAALLLIVSQDEERAFWMFVCAFDALGVEGYYTEGMTLLRADMQVLASCMQAKCAKVSRTLNQFNVDLLSISSEWYITWFAKSLPVPTVLRVWDTLFFEGFKVLFRVSIGIFKQIEQDVLKSDGFDAIMQQAKRWPRSLVEHNELMKASFQGLPSFPRHQLQKAREEALGRIEKEDLERKRAAKARLKEVQETVRKEFMCSPFWGWITQALVGLRHIHSMNILHRDLKSENLFLENEDRLRIGDFGIACAVKPPNKAVLESNVVGTPYYMSPETCSMGLHSFAGDVWAMGCVLYELSALKLPYHGDTLDELMAEITRKAAPRFPITYSAELAKVYAAVLSHNRNKRPSASDVLFMQPLHQTLESLLEESEKAKLSRPSSAPPRKKAPEADTAYPSLEKAPDEGSPAQLPGTAAPFRRLQELRRNADAPLPVLCAAAPPEAPLPPLRPSSADLIFLWFFLYAATMRTAQTQVRTPRIAGDCQRLLSRRPTTSAYAGAEDLNPEASAQVTQGSRGPATNTLLNRRLVVVKASALDAAKSLSQAVARGARQALRRGTQQPKKVPDSMLTGIVQEVYSESATASRSQVRSRAMVRSESEPPIEICAE</sequence>
<evidence type="ECO:0000256" key="7">
    <source>
        <dbReference type="ARBA" id="ARBA00047899"/>
    </source>
</evidence>
<dbReference type="Pfam" id="PF00566">
    <property type="entry name" value="RabGAP-TBC"/>
    <property type="match status" value="1"/>
</dbReference>
<keyword evidence="4" id="KW-0547">Nucleotide-binding</keyword>
<dbReference type="SMART" id="SM00220">
    <property type="entry name" value="S_TKc"/>
    <property type="match status" value="1"/>
</dbReference>
<keyword evidence="13" id="KW-1185">Reference proteome</keyword>
<evidence type="ECO:0000256" key="1">
    <source>
        <dbReference type="ARBA" id="ARBA00012513"/>
    </source>
</evidence>
<evidence type="ECO:0000256" key="3">
    <source>
        <dbReference type="ARBA" id="ARBA00022679"/>
    </source>
</evidence>
<feature type="domain" description="Protein kinase" evidence="10">
    <location>
        <begin position="176"/>
        <end position="852"/>
    </location>
</feature>
<feature type="compositionally biased region" description="Polar residues" evidence="9">
    <location>
        <begin position="1066"/>
        <end position="1075"/>
    </location>
</feature>
<dbReference type="EC" id="2.7.11.1" evidence="1"/>
<dbReference type="Proteomes" id="UP000186817">
    <property type="component" value="Unassembled WGS sequence"/>
</dbReference>
<name>A0A1Q9D8F2_SYMMI</name>
<dbReference type="InterPro" id="IPR000719">
    <property type="entry name" value="Prot_kinase_dom"/>
</dbReference>
<dbReference type="SUPFAM" id="SSF56112">
    <property type="entry name" value="Protein kinase-like (PK-like)"/>
    <property type="match status" value="1"/>
</dbReference>
<gene>
    <name evidence="12" type="primary">Tbc1d2</name>
    <name evidence="12" type="ORF">AK812_SmicGene26821</name>
</gene>
<dbReference type="Gene3D" id="1.10.8.270">
    <property type="entry name" value="putative rabgap domain of human tbc1 domain family member 14 like domains"/>
    <property type="match status" value="1"/>
</dbReference>
<dbReference type="InterPro" id="IPR035969">
    <property type="entry name" value="Rab-GAP_TBC_sf"/>
</dbReference>
<evidence type="ECO:0000313" key="12">
    <source>
        <dbReference type="EMBL" id="OLP91465.1"/>
    </source>
</evidence>
<dbReference type="PROSITE" id="PS50011">
    <property type="entry name" value="PROTEIN_KINASE_DOM"/>
    <property type="match status" value="1"/>
</dbReference>
<keyword evidence="5" id="KW-0418">Kinase</keyword>
<evidence type="ECO:0000256" key="2">
    <source>
        <dbReference type="ARBA" id="ARBA00022527"/>
    </source>
</evidence>
<dbReference type="Gene3D" id="3.30.200.20">
    <property type="entry name" value="Phosphorylase Kinase, domain 1"/>
    <property type="match status" value="1"/>
</dbReference>
<evidence type="ECO:0000256" key="6">
    <source>
        <dbReference type="ARBA" id="ARBA00022840"/>
    </source>
</evidence>
<dbReference type="GO" id="GO:0004674">
    <property type="term" value="F:protein serine/threonine kinase activity"/>
    <property type="evidence" value="ECO:0007669"/>
    <property type="project" value="UniProtKB-KW"/>
</dbReference>
<evidence type="ECO:0000259" key="10">
    <source>
        <dbReference type="PROSITE" id="PS50011"/>
    </source>
</evidence>
<feature type="compositionally biased region" description="Polar residues" evidence="9">
    <location>
        <begin position="1"/>
        <end position="22"/>
    </location>
</feature>
<keyword evidence="6" id="KW-0067">ATP-binding</keyword>
<evidence type="ECO:0000256" key="8">
    <source>
        <dbReference type="ARBA" id="ARBA00048679"/>
    </source>
</evidence>
<dbReference type="SMART" id="SM00164">
    <property type="entry name" value="TBC"/>
    <property type="match status" value="1"/>
</dbReference>
<dbReference type="PROSITE" id="PS50086">
    <property type="entry name" value="TBC_RABGAP"/>
    <property type="match status" value="1"/>
</dbReference>
<dbReference type="InterPro" id="IPR011009">
    <property type="entry name" value="Kinase-like_dom_sf"/>
</dbReference>
<feature type="region of interest" description="Disordered" evidence="9">
    <location>
        <begin position="857"/>
        <end position="900"/>
    </location>
</feature>
<dbReference type="PANTHER" id="PTHR44899">
    <property type="entry name" value="CAMK FAMILY PROTEIN KINASE"/>
    <property type="match status" value="1"/>
</dbReference>
<dbReference type="EMBL" id="LSRX01000664">
    <property type="protein sequence ID" value="OLP91465.1"/>
    <property type="molecule type" value="Genomic_DNA"/>
</dbReference>
<dbReference type="InterPro" id="IPR008271">
    <property type="entry name" value="Ser/Thr_kinase_AS"/>
</dbReference>
<comment type="caution">
    <text evidence="12">The sequence shown here is derived from an EMBL/GenBank/DDBJ whole genome shotgun (WGS) entry which is preliminary data.</text>
</comment>
<feature type="compositionally biased region" description="Basic and acidic residues" evidence="9">
    <location>
        <begin position="57"/>
        <end position="72"/>
    </location>
</feature>
<feature type="region of interest" description="Disordered" evidence="9">
    <location>
        <begin position="1066"/>
        <end position="1093"/>
    </location>
</feature>
<dbReference type="OrthoDB" id="294251at2759"/>
<keyword evidence="3" id="KW-0808">Transferase</keyword>
<organism evidence="12 13">
    <name type="scientific">Symbiodinium microadriaticum</name>
    <name type="common">Dinoflagellate</name>
    <name type="synonym">Zooxanthella microadriatica</name>
    <dbReference type="NCBI Taxonomy" id="2951"/>
    <lineage>
        <taxon>Eukaryota</taxon>
        <taxon>Sar</taxon>
        <taxon>Alveolata</taxon>
        <taxon>Dinophyceae</taxon>
        <taxon>Suessiales</taxon>
        <taxon>Symbiodiniaceae</taxon>
        <taxon>Symbiodinium</taxon>
    </lineage>
</organism>
<dbReference type="GO" id="GO:0005524">
    <property type="term" value="F:ATP binding"/>
    <property type="evidence" value="ECO:0007669"/>
    <property type="project" value="UniProtKB-KW"/>
</dbReference>
<dbReference type="Pfam" id="PF00069">
    <property type="entry name" value="Pkinase"/>
    <property type="match status" value="2"/>
</dbReference>
<dbReference type="PROSITE" id="PS00108">
    <property type="entry name" value="PROTEIN_KINASE_ST"/>
    <property type="match status" value="1"/>
</dbReference>
<dbReference type="PANTHER" id="PTHR44899:SF7">
    <property type="entry name" value="NIMA-RELATED KINASE"/>
    <property type="match status" value="1"/>
</dbReference>
<evidence type="ECO:0000313" key="13">
    <source>
        <dbReference type="Proteomes" id="UP000186817"/>
    </source>
</evidence>
<dbReference type="FunFam" id="1.10.8.270:FF:000016">
    <property type="entry name" value="TBC1 domain family member 2A"/>
    <property type="match status" value="1"/>
</dbReference>
<evidence type="ECO:0000259" key="11">
    <source>
        <dbReference type="PROSITE" id="PS50086"/>
    </source>
</evidence>
<evidence type="ECO:0000256" key="4">
    <source>
        <dbReference type="ARBA" id="ARBA00022741"/>
    </source>
</evidence>
<dbReference type="InterPro" id="IPR000195">
    <property type="entry name" value="Rab-GAP-TBC_dom"/>
</dbReference>
<comment type="catalytic activity">
    <reaction evidence="8">
        <text>L-seryl-[protein] + ATP = O-phospho-L-seryl-[protein] + ADP + H(+)</text>
        <dbReference type="Rhea" id="RHEA:17989"/>
        <dbReference type="Rhea" id="RHEA-COMP:9863"/>
        <dbReference type="Rhea" id="RHEA-COMP:11604"/>
        <dbReference type="ChEBI" id="CHEBI:15378"/>
        <dbReference type="ChEBI" id="CHEBI:29999"/>
        <dbReference type="ChEBI" id="CHEBI:30616"/>
        <dbReference type="ChEBI" id="CHEBI:83421"/>
        <dbReference type="ChEBI" id="CHEBI:456216"/>
        <dbReference type="EC" id="2.7.11.1"/>
    </reaction>
</comment>
<dbReference type="Gene3D" id="1.10.510.10">
    <property type="entry name" value="Transferase(Phosphotransferase) domain 1"/>
    <property type="match status" value="1"/>
</dbReference>
<reference evidence="12 13" key="1">
    <citation type="submission" date="2016-02" db="EMBL/GenBank/DDBJ databases">
        <title>Genome analysis of coral dinoflagellate symbionts highlights evolutionary adaptations to a symbiotic lifestyle.</title>
        <authorList>
            <person name="Aranda M."/>
            <person name="Li Y."/>
            <person name="Liew Y.J."/>
            <person name="Baumgarten S."/>
            <person name="Simakov O."/>
            <person name="Wilson M."/>
            <person name="Piel J."/>
            <person name="Ashoor H."/>
            <person name="Bougouffa S."/>
            <person name="Bajic V.B."/>
            <person name="Ryu T."/>
            <person name="Ravasi T."/>
            <person name="Bayer T."/>
            <person name="Micklem G."/>
            <person name="Kim H."/>
            <person name="Bhak J."/>
            <person name="Lajeunesse T.C."/>
            <person name="Voolstra C.R."/>
        </authorList>
    </citation>
    <scope>NUCLEOTIDE SEQUENCE [LARGE SCALE GENOMIC DNA]</scope>
    <source>
        <strain evidence="12 13">CCMP2467</strain>
    </source>
</reference>
<keyword evidence="2" id="KW-0723">Serine/threonine-protein kinase</keyword>
<feature type="region of interest" description="Disordered" evidence="9">
    <location>
        <begin position="300"/>
        <end position="327"/>
    </location>
</feature>
<evidence type="ECO:0000256" key="9">
    <source>
        <dbReference type="SAM" id="MobiDB-lite"/>
    </source>
</evidence>
<evidence type="ECO:0000256" key="5">
    <source>
        <dbReference type="ARBA" id="ARBA00022777"/>
    </source>
</evidence>
<protein>
    <recommendedName>
        <fullName evidence="1">non-specific serine/threonine protein kinase</fullName>
        <ecNumber evidence="1">2.7.11.1</ecNumber>
    </recommendedName>
</protein>
<feature type="domain" description="Rab-GAP TBC" evidence="11">
    <location>
        <begin position="402"/>
        <end position="590"/>
    </location>
</feature>
<dbReference type="InterPro" id="IPR051131">
    <property type="entry name" value="NEK_Ser/Thr_kinase_NIMA"/>
</dbReference>
<proteinExistence type="predicted"/>
<dbReference type="Gene3D" id="1.10.472.80">
    <property type="entry name" value="Ypt/Rab-GAP domain of gyp1p, domain 3"/>
    <property type="match status" value="1"/>
</dbReference>